<dbReference type="InterPro" id="IPR039158">
    <property type="entry name" value="SLC25A46"/>
</dbReference>
<evidence type="ECO:0000256" key="9">
    <source>
        <dbReference type="ARBA" id="ARBA00023136"/>
    </source>
</evidence>
<dbReference type="FunCoup" id="R7UE59">
    <property type="interactions" value="807"/>
</dbReference>
<dbReference type="GO" id="GO:0090149">
    <property type="term" value="P:mitochondrial membrane fission"/>
    <property type="evidence" value="ECO:0007669"/>
    <property type="project" value="InterPro"/>
</dbReference>
<dbReference type="InterPro" id="IPR018108">
    <property type="entry name" value="MCP_transmembrane"/>
</dbReference>
<keyword evidence="15" id="KW-1185">Reference proteome</keyword>
<accession>R7UE59</accession>
<dbReference type="PANTHER" id="PTHR21252:SF2">
    <property type="entry name" value="MITOCHONDRIAL OUTER MEMBRANE PROTEIN SLC25A46"/>
    <property type="match status" value="1"/>
</dbReference>
<reference evidence="13 15" key="2">
    <citation type="journal article" date="2013" name="Nature">
        <title>Insights into bilaterian evolution from three spiralian genomes.</title>
        <authorList>
            <person name="Simakov O."/>
            <person name="Marletaz F."/>
            <person name="Cho S.J."/>
            <person name="Edsinger-Gonzales E."/>
            <person name="Havlak P."/>
            <person name="Hellsten U."/>
            <person name="Kuo D.H."/>
            <person name="Larsson T."/>
            <person name="Lv J."/>
            <person name="Arendt D."/>
            <person name="Savage R."/>
            <person name="Osoegawa K."/>
            <person name="de Jong P."/>
            <person name="Grimwood J."/>
            <person name="Chapman J.A."/>
            <person name="Shapiro H."/>
            <person name="Aerts A."/>
            <person name="Otillar R.P."/>
            <person name="Terry A.Y."/>
            <person name="Boore J.L."/>
            <person name="Grigoriev I.V."/>
            <person name="Lindberg D.R."/>
            <person name="Seaver E.C."/>
            <person name="Weisblat D.A."/>
            <person name="Putnam N.H."/>
            <person name="Rokhsar D.S."/>
        </authorList>
    </citation>
    <scope>NUCLEOTIDE SEQUENCE</scope>
    <source>
        <strain evidence="13 15">I ESC-2004</strain>
    </source>
</reference>
<feature type="compositionally biased region" description="Pro residues" evidence="12">
    <location>
        <begin position="324"/>
        <end position="337"/>
    </location>
</feature>
<evidence type="ECO:0000313" key="13">
    <source>
        <dbReference type="EMBL" id="ELU04824.1"/>
    </source>
</evidence>
<dbReference type="Gene3D" id="1.50.40.10">
    <property type="entry name" value="Mitochondrial carrier domain"/>
    <property type="match status" value="2"/>
</dbReference>
<reference evidence="14" key="3">
    <citation type="submission" date="2015-06" db="UniProtKB">
        <authorList>
            <consortium name="EnsemblMetazoa"/>
        </authorList>
    </citation>
    <scope>IDENTIFICATION</scope>
</reference>
<dbReference type="AlphaFoldDB" id="R7UE59"/>
<evidence type="ECO:0000256" key="11">
    <source>
        <dbReference type="RuleBase" id="RU000488"/>
    </source>
</evidence>
<feature type="non-terminal residue" evidence="13">
    <location>
        <position position="1"/>
    </location>
</feature>
<keyword evidence="3 11" id="KW-0813">Transport</keyword>
<evidence type="ECO:0000256" key="1">
    <source>
        <dbReference type="ARBA" id="ARBA00004374"/>
    </source>
</evidence>
<evidence type="ECO:0000313" key="14">
    <source>
        <dbReference type="EnsemblMetazoa" id="CapteP112558"/>
    </source>
</evidence>
<dbReference type="OMA" id="RQCQVNH"/>
<dbReference type="GO" id="GO:0005741">
    <property type="term" value="C:mitochondrial outer membrane"/>
    <property type="evidence" value="ECO:0007669"/>
    <property type="project" value="UniProtKB-SubCell"/>
</dbReference>
<evidence type="ECO:0000256" key="10">
    <source>
        <dbReference type="PROSITE-ProRule" id="PRU00282"/>
    </source>
</evidence>
<comment type="subcellular location">
    <subcellularLocation>
        <location evidence="1">Mitochondrion outer membrane</location>
        <topology evidence="1">Multi-pass membrane protein</topology>
    </subcellularLocation>
</comment>
<keyword evidence="7" id="KW-1133">Transmembrane helix</keyword>
<dbReference type="Proteomes" id="UP000014760">
    <property type="component" value="Unassembled WGS sequence"/>
</dbReference>
<evidence type="ECO:0000256" key="12">
    <source>
        <dbReference type="SAM" id="MobiDB-lite"/>
    </source>
</evidence>
<sequence length="355" mass="39453">TEQIHRFAGLGVGLASVAAEHVLSHPCIVLRRQCQVHHDSKWYHLTPFSLFQTLYYMHRHQSLTSLWKGLSSSLMVKGMQVASETVISEVTPLPREITRHSSIKKVAQHLLLKGLGFVVTCPFYASSLVETVQSEIASERPGLFDCAREGLARLRSLSTPQVTRQLPIWKVLGPYVLYGTGYYILSSMAQYTALVSLRTDLGEEQSKSPAMTSIYYPELIATFTGCLLADIAMFPFETVLHRLLLQGTRTIIDNTDTGQSVVPIVTRYEGFVDCFKSIIVDEGFAGLYKGFGSLIIQYACHAAILKITKVLFDAITNQMKAPRPVIPTPRPSMPAPPGFQAGHEYPPHIPQPKLH</sequence>
<evidence type="ECO:0000256" key="5">
    <source>
        <dbReference type="ARBA" id="ARBA00022737"/>
    </source>
</evidence>
<evidence type="ECO:0000256" key="7">
    <source>
        <dbReference type="ARBA" id="ARBA00022989"/>
    </source>
</evidence>
<comment type="similarity">
    <text evidence="2 11">Belongs to the mitochondrial carrier (TC 2.A.29) family.</text>
</comment>
<keyword evidence="4 10" id="KW-0812">Transmembrane</keyword>
<dbReference type="SUPFAM" id="SSF103506">
    <property type="entry name" value="Mitochondrial carrier"/>
    <property type="match status" value="1"/>
</dbReference>
<organism evidence="13">
    <name type="scientific">Capitella teleta</name>
    <name type="common">Polychaete worm</name>
    <dbReference type="NCBI Taxonomy" id="283909"/>
    <lineage>
        <taxon>Eukaryota</taxon>
        <taxon>Metazoa</taxon>
        <taxon>Spiralia</taxon>
        <taxon>Lophotrochozoa</taxon>
        <taxon>Annelida</taxon>
        <taxon>Polychaeta</taxon>
        <taxon>Sedentaria</taxon>
        <taxon>Scolecida</taxon>
        <taxon>Capitellidae</taxon>
        <taxon>Capitella</taxon>
    </lineage>
</organism>
<name>R7UE59_CAPTE</name>
<evidence type="ECO:0000313" key="15">
    <source>
        <dbReference type="Proteomes" id="UP000014760"/>
    </source>
</evidence>
<dbReference type="PROSITE" id="PS50920">
    <property type="entry name" value="SOLCAR"/>
    <property type="match status" value="1"/>
</dbReference>
<dbReference type="EMBL" id="KB302059">
    <property type="protein sequence ID" value="ELU04824.1"/>
    <property type="molecule type" value="Genomic_DNA"/>
</dbReference>
<proteinExistence type="inferred from homology"/>
<dbReference type="PANTHER" id="PTHR21252">
    <property type="entry name" value="TB1 PROTEIN-RELATED"/>
    <property type="match status" value="1"/>
</dbReference>
<protein>
    <recommendedName>
        <fullName evidence="16">Solute carrier family 25 member 46</fullName>
    </recommendedName>
</protein>
<feature type="repeat" description="Solcar" evidence="10">
    <location>
        <begin position="217"/>
        <end position="315"/>
    </location>
</feature>
<dbReference type="HOGENOM" id="CLU_047010_0_0_1"/>
<gene>
    <name evidence="13" type="ORF">CAPTEDRAFT_112558</name>
</gene>
<feature type="region of interest" description="Disordered" evidence="12">
    <location>
        <begin position="323"/>
        <end position="355"/>
    </location>
</feature>
<evidence type="ECO:0000256" key="3">
    <source>
        <dbReference type="ARBA" id="ARBA00022448"/>
    </source>
</evidence>
<reference evidence="15" key="1">
    <citation type="submission" date="2012-12" db="EMBL/GenBank/DDBJ databases">
        <authorList>
            <person name="Hellsten U."/>
            <person name="Grimwood J."/>
            <person name="Chapman J.A."/>
            <person name="Shapiro H."/>
            <person name="Aerts A."/>
            <person name="Otillar R.P."/>
            <person name="Terry A.Y."/>
            <person name="Boore J.L."/>
            <person name="Simakov O."/>
            <person name="Marletaz F."/>
            <person name="Cho S.-J."/>
            <person name="Edsinger-Gonzales E."/>
            <person name="Havlak P."/>
            <person name="Kuo D.-H."/>
            <person name="Larsson T."/>
            <person name="Lv J."/>
            <person name="Arendt D."/>
            <person name="Savage R."/>
            <person name="Osoegawa K."/>
            <person name="de Jong P."/>
            <person name="Lindberg D.R."/>
            <person name="Seaver E.C."/>
            <person name="Weisblat D.A."/>
            <person name="Putnam N.H."/>
            <person name="Grigoriev I.V."/>
            <person name="Rokhsar D.S."/>
        </authorList>
    </citation>
    <scope>NUCLEOTIDE SEQUENCE</scope>
    <source>
        <strain evidence="15">I ESC-2004</strain>
    </source>
</reference>
<evidence type="ECO:0000256" key="4">
    <source>
        <dbReference type="ARBA" id="ARBA00022692"/>
    </source>
</evidence>
<dbReference type="EnsemblMetazoa" id="CapteT112558">
    <property type="protein sequence ID" value="CapteP112558"/>
    <property type="gene ID" value="CapteG112558"/>
</dbReference>
<evidence type="ECO:0000256" key="2">
    <source>
        <dbReference type="ARBA" id="ARBA00006375"/>
    </source>
</evidence>
<dbReference type="Pfam" id="PF00153">
    <property type="entry name" value="Mito_carr"/>
    <property type="match status" value="2"/>
</dbReference>
<evidence type="ECO:0000256" key="6">
    <source>
        <dbReference type="ARBA" id="ARBA00022787"/>
    </source>
</evidence>
<evidence type="ECO:0000256" key="8">
    <source>
        <dbReference type="ARBA" id="ARBA00023128"/>
    </source>
</evidence>
<keyword evidence="6" id="KW-1000">Mitochondrion outer membrane</keyword>
<evidence type="ECO:0008006" key="16">
    <source>
        <dbReference type="Google" id="ProtNLM"/>
    </source>
</evidence>
<dbReference type="InterPro" id="IPR023395">
    <property type="entry name" value="MCP_dom_sf"/>
</dbReference>
<keyword evidence="9 10" id="KW-0472">Membrane</keyword>
<keyword evidence="8" id="KW-0496">Mitochondrion</keyword>
<dbReference type="EMBL" id="AMQN01008041">
    <property type="status" value="NOT_ANNOTATED_CDS"/>
    <property type="molecule type" value="Genomic_DNA"/>
</dbReference>
<dbReference type="OrthoDB" id="2403262at2759"/>
<keyword evidence="5" id="KW-0677">Repeat</keyword>